<reference evidence="2" key="1">
    <citation type="submission" date="2020-03" db="EMBL/GenBank/DDBJ databases">
        <title>Genome of Pelagibius litoralis DSM 21314T.</title>
        <authorList>
            <person name="Wang G."/>
        </authorList>
    </citation>
    <scope>NUCLEOTIDE SEQUENCE</scope>
    <source>
        <strain evidence="2">DSM 21314</strain>
    </source>
</reference>
<evidence type="ECO:0000313" key="2">
    <source>
        <dbReference type="EMBL" id="NIA67432.1"/>
    </source>
</evidence>
<dbReference type="RefSeq" id="WP_167221004.1">
    <property type="nucleotide sequence ID" value="NZ_JAAQPH010000002.1"/>
</dbReference>
<dbReference type="PANTHER" id="PTHR33336:SF1">
    <property type="entry name" value="(4S)-4-HYDROXY-5-PHOSPHONOOXYPENTANE-2,3-DIONE ISOMERASE"/>
    <property type="match status" value="1"/>
</dbReference>
<organism evidence="2 3">
    <name type="scientific">Pelagibius litoralis</name>
    <dbReference type="NCBI Taxonomy" id="374515"/>
    <lineage>
        <taxon>Bacteria</taxon>
        <taxon>Pseudomonadati</taxon>
        <taxon>Pseudomonadota</taxon>
        <taxon>Alphaproteobacteria</taxon>
        <taxon>Rhodospirillales</taxon>
        <taxon>Rhodovibrionaceae</taxon>
        <taxon>Pelagibius</taxon>
    </lineage>
</organism>
<dbReference type="PANTHER" id="PTHR33336">
    <property type="entry name" value="QUINOL MONOOXYGENASE YGIN-RELATED"/>
    <property type="match status" value="1"/>
</dbReference>
<dbReference type="SUPFAM" id="SSF54909">
    <property type="entry name" value="Dimeric alpha+beta barrel"/>
    <property type="match status" value="1"/>
</dbReference>
<evidence type="ECO:0000259" key="1">
    <source>
        <dbReference type="PROSITE" id="PS51725"/>
    </source>
</evidence>
<dbReference type="InterPro" id="IPR011008">
    <property type="entry name" value="Dimeric_a/b-barrel"/>
</dbReference>
<keyword evidence="3" id="KW-1185">Reference proteome</keyword>
<dbReference type="AlphaFoldDB" id="A0A967C6U8"/>
<gene>
    <name evidence="2" type="ORF">HBA54_02395</name>
</gene>
<keyword evidence="2" id="KW-0560">Oxidoreductase</keyword>
<dbReference type="Gene3D" id="3.30.70.100">
    <property type="match status" value="1"/>
</dbReference>
<keyword evidence="2" id="KW-0503">Monooxygenase</keyword>
<comment type="caution">
    <text evidence="2">The sequence shown here is derived from an EMBL/GenBank/DDBJ whole genome shotgun (WGS) entry which is preliminary data.</text>
</comment>
<protein>
    <submittedName>
        <fullName evidence="2">Antibiotic biosynthesis monooxygenase</fullName>
    </submittedName>
</protein>
<dbReference type="GO" id="GO:0004497">
    <property type="term" value="F:monooxygenase activity"/>
    <property type="evidence" value="ECO:0007669"/>
    <property type="project" value="UniProtKB-KW"/>
</dbReference>
<name>A0A967C6U8_9PROT</name>
<dbReference type="EMBL" id="JAAQPH010000002">
    <property type="protein sequence ID" value="NIA67432.1"/>
    <property type="molecule type" value="Genomic_DNA"/>
</dbReference>
<proteinExistence type="predicted"/>
<feature type="domain" description="ABM" evidence="1">
    <location>
        <begin position="2"/>
        <end position="92"/>
    </location>
</feature>
<dbReference type="InterPro" id="IPR007138">
    <property type="entry name" value="ABM_dom"/>
</dbReference>
<dbReference type="Proteomes" id="UP000761264">
    <property type="component" value="Unassembled WGS sequence"/>
</dbReference>
<dbReference type="GO" id="GO:0005829">
    <property type="term" value="C:cytosol"/>
    <property type="evidence" value="ECO:0007669"/>
    <property type="project" value="TreeGrafter"/>
</dbReference>
<sequence>MFVVTVIFEVQASAADAFRSAVLQQAENSLTREKACSRFDVCFDPQRPERVFLYEIYDDRAAFDEHLASDHFADFDRRVAPWVVDKTVNTWVQS</sequence>
<dbReference type="InterPro" id="IPR050744">
    <property type="entry name" value="AI-2_Isomerase_LsrG"/>
</dbReference>
<accession>A0A967C6U8</accession>
<dbReference type="Pfam" id="PF03992">
    <property type="entry name" value="ABM"/>
    <property type="match status" value="1"/>
</dbReference>
<evidence type="ECO:0000313" key="3">
    <source>
        <dbReference type="Proteomes" id="UP000761264"/>
    </source>
</evidence>
<dbReference type="PROSITE" id="PS51725">
    <property type="entry name" value="ABM"/>
    <property type="match status" value="1"/>
</dbReference>